<proteinExistence type="predicted"/>
<evidence type="ECO:0000256" key="1">
    <source>
        <dbReference type="ARBA" id="ARBA00022741"/>
    </source>
</evidence>
<keyword evidence="2" id="KW-0548">Nucleotidyltransferase</keyword>
<gene>
    <name evidence="2" type="ORF">MMARV_C002P2</name>
</gene>
<dbReference type="InterPro" id="IPR001795">
    <property type="entry name" value="RNA-dir_pol_luteovirus"/>
</dbReference>
<keyword evidence="1" id="KW-0547">Nucleotide-binding</keyword>
<dbReference type="GO" id="GO:0003723">
    <property type="term" value="F:RNA binding"/>
    <property type="evidence" value="ECO:0007669"/>
    <property type="project" value="InterPro"/>
</dbReference>
<evidence type="ECO:0000313" key="2">
    <source>
        <dbReference type="EMBL" id="GFM95113.1"/>
    </source>
</evidence>
<dbReference type="InterPro" id="IPR043502">
    <property type="entry name" value="DNA/RNA_pol_sf"/>
</dbReference>
<dbReference type="CDD" id="cd23167">
    <property type="entry name" value="ps-ssRNAv_RdRp-like"/>
    <property type="match status" value="1"/>
</dbReference>
<dbReference type="EMBL" id="BLWB01000002">
    <property type="protein sequence ID" value="GFM95113.1"/>
    <property type="molecule type" value="Genomic_RNA"/>
</dbReference>
<organism evidence="2">
    <name type="scientific">viral metagenome</name>
    <dbReference type="NCBI Taxonomy" id="1070528"/>
    <lineage>
        <taxon>unclassified sequences</taxon>
        <taxon>metagenomes</taxon>
        <taxon>organismal metagenomes</taxon>
    </lineage>
</organism>
<protein>
    <submittedName>
        <fullName evidence="2">RNA-dependent RNA polymerase</fullName>
    </submittedName>
</protein>
<keyword evidence="2" id="KW-0696">RNA-directed RNA polymerase</keyword>
<reference evidence="2" key="1">
    <citation type="submission" date="2020-05" db="EMBL/GenBank/DDBJ databases">
        <title>Diverged and active partitiviruses in Lichen.</title>
        <authorList>
            <person name="Urayama S."/>
            <person name="Doi N."/>
            <person name="Kondo F."/>
            <person name="Chiba Y."/>
            <person name="Takaki Y."/>
            <person name="Hirai M."/>
            <person name="Minegishi Y."/>
            <person name="Hagiwara D."/>
            <person name="Nunoura T."/>
        </authorList>
    </citation>
    <scope>NUCLEOTIDE SEQUENCE</scope>
</reference>
<sequence length="907" mass="102905">MTTVFSVLDREPVLWERELWAVNAGHPEWSAAAIVLGLNCMPPSVLAWLVERRIQQLPLNIWRTELKPFMDAIRRCPRLVNCTASPVEVLSLRKMLNCTWRDKTEADWEEQERVRMHEPAVHMALLPNGLLSRNAWRQMMDTELHELAMRVIGQQTDGVQQPGLLEWWDSRWAWAPSGSTSNRHLFAGLIASDDRLDTGARAGKKAAFEEMDDAAVLRVLLSPPIDVARASTKPEPGGKQRPLFASDDENFMVASYASLNIEKFMNVDGIVGKQTPADVAEWAVRSHNLQLGTTWLSLDYSAYNEGHELIDLYTLNMALGRAWLTAGPATRASLERALCCRWVARAHMNAWISRDGVLKRAISGLFSGHRNTARDNSLLHGAYAKVATRCALYVDECAASLYAAYCGDDEDAEFTDWIAALHYYVIHRLCGHEMKPSKQMAGRQHEFLQRVFVPGEHPLRPLWAMLAQTASGNWYSDTFIWYEMAIPAVSDNCWGLHVRGMPLVWARRLAVETLNAMMRTPSPTDAGWDKLEWWKYRNGKQPHPLWHGLGNECHIPPALVEKVPPGVGASGRATDAWIRKQRRRFTLQDPLRWDEYRRECMTESYNKLYTRVRVDQQATKAKTDWPARESAIPLCDFAIGELQPISAHRLYDMCAAQPGDRRPVSTDELAARFGVDAKLLQLIGGFHEMLTQLAPHEASLYENPLEERQIDLRLYKTDDALTSWAKNTAAVVTYYKPIPHPLPLPKLGMSLQTAPTLHVMLAPNLAGKTTYVHDRSGVLDGDLLLLEHEGWRQRLRLTRKWPWAQDAAMMSQAVWNACVRRQANTIVWQVGLSTWLAPRSHRAFDVLVTLVDPGIAELIRRGLNRCWSPEMTAKRYQRWLDGVAPAKWRHLLTAAEASKTKKLTSFG</sequence>
<keyword evidence="2" id="KW-0808">Transferase</keyword>
<dbReference type="SUPFAM" id="SSF56672">
    <property type="entry name" value="DNA/RNA polymerases"/>
    <property type="match status" value="1"/>
</dbReference>
<name>A0A6L2ZKP0_9ZZZZ</name>
<dbReference type="AlphaFoldDB" id="A0A6L2ZKP0"/>
<comment type="caution">
    <text evidence="2">The sequence shown here is derived from an EMBL/GenBank/DDBJ whole genome shotgun (WGS) entry which is preliminary data.</text>
</comment>
<dbReference type="GO" id="GO:0006351">
    <property type="term" value="P:DNA-templated transcription"/>
    <property type="evidence" value="ECO:0007669"/>
    <property type="project" value="InterPro"/>
</dbReference>
<dbReference type="GO" id="GO:0003968">
    <property type="term" value="F:RNA-directed RNA polymerase activity"/>
    <property type="evidence" value="ECO:0007669"/>
    <property type="project" value="UniProtKB-KW"/>
</dbReference>
<accession>A0A6L2ZKP0</accession>
<dbReference type="Pfam" id="PF02123">
    <property type="entry name" value="RdRP_4"/>
    <property type="match status" value="1"/>
</dbReference>
<dbReference type="GO" id="GO:0000166">
    <property type="term" value="F:nucleotide binding"/>
    <property type="evidence" value="ECO:0007669"/>
    <property type="project" value="UniProtKB-KW"/>
</dbReference>